<dbReference type="InterPro" id="IPR052981">
    <property type="entry name" value="Ingression_C2_domain"/>
</dbReference>
<evidence type="ECO:0000313" key="3">
    <source>
        <dbReference type="EMBL" id="GLI70690.1"/>
    </source>
</evidence>
<evidence type="ECO:0000256" key="1">
    <source>
        <dbReference type="SAM" id="Phobius"/>
    </source>
</evidence>
<dbReference type="SUPFAM" id="SSF49562">
    <property type="entry name" value="C2 domain (Calcium/lipid-binding domain, CaLB)"/>
    <property type="match status" value="1"/>
</dbReference>
<dbReference type="EMBL" id="BSDZ01000094">
    <property type="protein sequence ID" value="GLI70690.1"/>
    <property type="molecule type" value="Genomic_DNA"/>
</dbReference>
<sequence length="269" mass="30067">MSSLRDAAHFRTYIIMSSRHPNNKDVFSCPKVATSVIHFTTVEFLTLTITCTLPCFFVLLARSIAIATRTYRHQAVAEASRGWSRAQDPYCILRVGGQKFRTHTAKGGGQNPVWNETFRINIMDENDVSLDIMDEDLGRDDLIGNATFSFLRARHAGNDRQEVAVFSPKSRRQHGFVSVSLKWTPHRDPARLSPQHPQWAALNCTAPQQQICYVIATAPPCPQQANIDASPLVYANGIYQQAPPPHLVAGPIMQTVVYQPVFVPLGQRK</sequence>
<keyword evidence="4" id="KW-1185">Reference proteome</keyword>
<feature type="domain" description="C2" evidence="2">
    <location>
        <begin position="52"/>
        <end position="165"/>
    </location>
</feature>
<accession>A0ABQ5SLA4</accession>
<dbReference type="Gene3D" id="2.60.40.150">
    <property type="entry name" value="C2 domain"/>
    <property type="match status" value="1"/>
</dbReference>
<comment type="caution">
    <text evidence="3">The sequence shown here is derived from an EMBL/GenBank/DDBJ whole genome shotgun (WGS) entry which is preliminary data.</text>
</comment>
<dbReference type="PANTHER" id="PTHR47052">
    <property type="entry name" value="CONSERVED SERINE PROLINE-RICH PROTEIN (AFU_ORTHOLOGUE AFUA_2G01790)"/>
    <property type="match status" value="1"/>
</dbReference>
<dbReference type="InterPro" id="IPR035892">
    <property type="entry name" value="C2_domain_sf"/>
</dbReference>
<dbReference type="SMART" id="SM00239">
    <property type="entry name" value="C2"/>
    <property type="match status" value="1"/>
</dbReference>
<feature type="transmembrane region" description="Helical" evidence="1">
    <location>
        <begin position="44"/>
        <end position="65"/>
    </location>
</feature>
<dbReference type="Pfam" id="PF00168">
    <property type="entry name" value="C2"/>
    <property type="match status" value="1"/>
</dbReference>
<gene>
    <name evidence="3" type="ORF">VaNZ11_015630</name>
</gene>
<dbReference type="InterPro" id="IPR000008">
    <property type="entry name" value="C2_dom"/>
</dbReference>
<keyword evidence="1" id="KW-0472">Membrane</keyword>
<name>A0ABQ5SLA4_9CHLO</name>
<keyword evidence="1" id="KW-0812">Transmembrane</keyword>
<evidence type="ECO:0000259" key="2">
    <source>
        <dbReference type="PROSITE" id="PS50004"/>
    </source>
</evidence>
<reference evidence="3 4" key="1">
    <citation type="journal article" date="2023" name="IScience">
        <title>Expanded male sex-determining region conserved during the evolution of homothallism in the green alga Volvox.</title>
        <authorList>
            <person name="Yamamoto K."/>
            <person name="Matsuzaki R."/>
            <person name="Mahakham W."/>
            <person name="Heman W."/>
            <person name="Sekimoto H."/>
            <person name="Kawachi M."/>
            <person name="Minakuchi Y."/>
            <person name="Toyoda A."/>
            <person name="Nozaki H."/>
        </authorList>
    </citation>
    <scope>NUCLEOTIDE SEQUENCE [LARGE SCALE GENOMIC DNA]</scope>
    <source>
        <strain evidence="3 4">NIES-4468</strain>
    </source>
</reference>
<dbReference type="PANTHER" id="PTHR47052:SF3">
    <property type="entry name" value="INGRESSION PROTEIN 1"/>
    <property type="match status" value="1"/>
</dbReference>
<organism evidence="3 4">
    <name type="scientific">Volvox africanus</name>
    <dbReference type="NCBI Taxonomy" id="51714"/>
    <lineage>
        <taxon>Eukaryota</taxon>
        <taxon>Viridiplantae</taxon>
        <taxon>Chlorophyta</taxon>
        <taxon>core chlorophytes</taxon>
        <taxon>Chlorophyceae</taxon>
        <taxon>CS clade</taxon>
        <taxon>Chlamydomonadales</taxon>
        <taxon>Volvocaceae</taxon>
        <taxon>Volvox</taxon>
    </lineage>
</organism>
<dbReference type="Proteomes" id="UP001165090">
    <property type="component" value="Unassembled WGS sequence"/>
</dbReference>
<proteinExistence type="predicted"/>
<protein>
    <recommendedName>
        <fullName evidence="2">C2 domain-containing protein</fullName>
    </recommendedName>
</protein>
<evidence type="ECO:0000313" key="4">
    <source>
        <dbReference type="Proteomes" id="UP001165090"/>
    </source>
</evidence>
<keyword evidence="1" id="KW-1133">Transmembrane helix</keyword>
<dbReference type="PROSITE" id="PS50004">
    <property type="entry name" value="C2"/>
    <property type="match status" value="1"/>
</dbReference>